<organism evidence="2 3">
    <name type="scientific">Scheffersomyces stipitis (strain ATCC 58785 / CBS 6054 / NBRC 10063 / NRRL Y-11545)</name>
    <name type="common">Yeast</name>
    <name type="synonym">Pichia stipitis</name>
    <dbReference type="NCBI Taxonomy" id="322104"/>
    <lineage>
        <taxon>Eukaryota</taxon>
        <taxon>Fungi</taxon>
        <taxon>Dikarya</taxon>
        <taxon>Ascomycota</taxon>
        <taxon>Saccharomycotina</taxon>
        <taxon>Pichiomycetes</taxon>
        <taxon>Debaryomycetaceae</taxon>
        <taxon>Scheffersomyces</taxon>
    </lineage>
</organism>
<dbReference type="Proteomes" id="UP000002258">
    <property type="component" value="Chromosome 1"/>
</dbReference>
<dbReference type="OMA" id="DNMYGIK"/>
<keyword evidence="1" id="KW-0732">Signal</keyword>
<proteinExistence type="predicted"/>
<dbReference type="EMBL" id="AAVQ01000001">
    <property type="protein sequence ID" value="EAZ63400.2"/>
    <property type="molecule type" value="Genomic_DNA"/>
</dbReference>
<dbReference type="RefSeq" id="XP_001387423.2">
    <property type="nucleotide sequence ID" value="XM_001387386.1"/>
</dbReference>
<dbReference type="KEGG" id="pic:PICST_37565"/>
<comment type="caution">
    <text evidence="2">The sequence shown here is derived from an EMBL/GenBank/DDBJ whole genome shotgun (WGS) entry which is preliminary data.</text>
</comment>
<feature type="chain" id="PRO_5002653070" description="Opaque-phase-specific protein OP4" evidence="1">
    <location>
        <begin position="19"/>
        <end position="349"/>
    </location>
</feature>
<dbReference type="HOGENOM" id="CLU_068304_0_0_1"/>
<keyword evidence="3" id="KW-1185">Reference proteome</keyword>
<dbReference type="OrthoDB" id="4095418at2759"/>
<evidence type="ECO:0000313" key="3">
    <source>
        <dbReference type="Proteomes" id="UP000002258"/>
    </source>
</evidence>
<accession>A3GFS8</accession>
<gene>
    <name evidence="2" type="ORF">PICST_37565</name>
</gene>
<name>A3GFS8_PICST</name>
<dbReference type="InParanoid" id="A3GFS8"/>
<evidence type="ECO:0008006" key="4">
    <source>
        <dbReference type="Google" id="ProtNLM"/>
    </source>
</evidence>
<reference evidence="2 3" key="1">
    <citation type="journal article" date="2007" name="Nat. Biotechnol.">
        <title>Genome sequence of the lignocellulose-bioconverting and xylose-fermenting yeast Pichia stipitis.</title>
        <authorList>
            <person name="Jeffries T.W."/>
            <person name="Grigoriev I.V."/>
            <person name="Grimwood J."/>
            <person name="Laplaza J.M."/>
            <person name="Aerts A."/>
            <person name="Salamov A."/>
            <person name="Schmutz J."/>
            <person name="Lindquist E."/>
            <person name="Dehal P."/>
            <person name="Shapiro H."/>
            <person name="Jin Y.S."/>
            <person name="Passoth V."/>
            <person name="Richardson P.M."/>
        </authorList>
    </citation>
    <scope>NUCLEOTIDE SEQUENCE [LARGE SCALE GENOMIC DNA]</scope>
    <source>
        <strain evidence="3">ATCC 58785 / CBS 6054 / NBRC 10063 / NRRL Y-11545</strain>
    </source>
</reference>
<dbReference type="AlphaFoldDB" id="A3GFS8"/>
<dbReference type="STRING" id="322104.A3GFS8"/>
<protein>
    <recommendedName>
        <fullName evidence="4">Opaque-phase-specific protein OP4</fullName>
    </recommendedName>
</protein>
<evidence type="ECO:0000313" key="2">
    <source>
        <dbReference type="EMBL" id="EAZ63400.2"/>
    </source>
</evidence>
<dbReference type="GeneID" id="4851127"/>
<dbReference type="eggNOG" id="ENOG502T4H3">
    <property type="taxonomic scope" value="Eukaryota"/>
</dbReference>
<feature type="signal peptide" evidence="1">
    <location>
        <begin position="1"/>
        <end position="18"/>
    </location>
</feature>
<sequence>MKFSTVLSVALPVLGVAAGSVEQATSDLFELPNIEDTLQSYIDGFLEGTQDMLSKRADENATVDTIANILVEVNKSGVIFQVLDEIANSPQQIDNLANIILNLTSSVSNLDSLGLSFTGIDLSGLNITEIIDQLLDSGLVWQTLDEIFKQEFWRNRIAASVGNLLGSPDNVYIPKILVDLGAGQKLTVEYLAKVVNTKSKASNANSNSKYVVFGERDEGGQYAGSLNTFVSNVVNQIIGSSALGSGLDVIFAALKKADIVTPIVVNFLEDKAVGQMVYTLVGDLYRGGLFDNLDLDYYYSKLKKDGTLSMLIQVALTDETYSPGLALILKQMEDSGVFAQIRANLYGGK</sequence>
<evidence type="ECO:0000256" key="1">
    <source>
        <dbReference type="SAM" id="SignalP"/>
    </source>
</evidence>